<feature type="region of interest" description="Disordered" evidence="4">
    <location>
        <begin position="21"/>
        <end position="53"/>
    </location>
</feature>
<keyword evidence="3" id="KW-0560">Oxidoreductase</keyword>
<dbReference type="InterPro" id="IPR000727">
    <property type="entry name" value="T_SNARE_dom"/>
</dbReference>
<dbReference type="InterPro" id="IPR018170">
    <property type="entry name" value="Aldo/ket_reductase_CS"/>
</dbReference>
<accession>A0AAN7CCF1</accession>
<dbReference type="PROSITE" id="PS50192">
    <property type="entry name" value="T_SNARE"/>
    <property type="match status" value="1"/>
</dbReference>
<comment type="caution">
    <text evidence="6">The sequence shown here is derived from an EMBL/GenBank/DDBJ whole genome shotgun (WGS) entry which is preliminary data.</text>
</comment>
<name>A0AAN7CCF1_9PEZI</name>
<reference evidence="6" key="1">
    <citation type="journal article" date="2023" name="Mol. Phylogenet. Evol.">
        <title>Genome-scale phylogeny and comparative genomics of the fungal order Sordariales.</title>
        <authorList>
            <person name="Hensen N."/>
            <person name="Bonometti L."/>
            <person name="Westerberg I."/>
            <person name="Brannstrom I.O."/>
            <person name="Guillou S."/>
            <person name="Cros-Aarteil S."/>
            <person name="Calhoun S."/>
            <person name="Haridas S."/>
            <person name="Kuo A."/>
            <person name="Mondo S."/>
            <person name="Pangilinan J."/>
            <person name="Riley R."/>
            <person name="LaButti K."/>
            <person name="Andreopoulos B."/>
            <person name="Lipzen A."/>
            <person name="Chen C."/>
            <person name="Yan M."/>
            <person name="Daum C."/>
            <person name="Ng V."/>
            <person name="Clum A."/>
            <person name="Steindorff A."/>
            <person name="Ohm R.A."/>
            <person name="Martin F."/>
            <person name="Silar P."/>
            <person name="Natvig D.O."/>
            <person name="Lalanne C."/>
            <person name="Gautier V."/>
            <person name="Ament-Velasquez S.L."/>
            <person name="Kruys A."/>
            <person name="Hutchinson M.I."/>
            <person name="Powell A.J."/>
            <person name="Barry K."/>
            <person name="Miller A.N."/>
            <person name="Grigoriev I.V."/>
            <person name="Debuchy R."/>
            <person name="Gladieux P."/>
            <person name="Hiltunen Thoren M."/>
            <person name="Johannesson H."/>
        </authorList>
    </citation>
    <scope>NUCLEOTIDE SEQUENCE</scope>
    <source>
        <strain evidence="6">CBS 532.94</strain>
    </source>
</reference>
<keyword evidence="2" id="KW-0521">NADP</keyword>
<dbReference type="InterPro" id="IPR010989">
    <property type="entry name" value="SNARE"/>
</dbReference>
<dbReference type="Pfam" id="PF00248">
    <property type="entry name" value="Aldo_ket_red"/>
    <property type="match status" value="1"/>
</dbReference>
<organism evidence="6 7">
    <name type="scientific">Achaetomium macrosporum</name>
    <dbReference type="NCBI Taxonomy" id="79813"/>
    <lineage>
        <taxon>Eukaryota</taxon>
        <taxon>Fungi</taxon>
        <taxon>Dikarya</taxon>
        <taxon>Ascomycota</taxon>
        <taxon>Pezizomycotina</taxon>
        <taxon>Sordariomycetes</taxon>
        <taxon>Sordariomycetidae</taxon>
        <taxon>Sordariales</taxon>
        <taxon>Chaetomiaceae</taxon>
        <taxon>Achaetomium</taxon>
    </lineage>
</organism>
<dbReference type="FunFam" id="1.20.58.70:FF:000007">
    <property type="entry name" value="ER-golgi SNARE complex subunit"/>
    <property type="match status" value="1"/>
</dbReference>
<dbReference type="InterPro" id="IPR023210">
    <property type="entry name" value="NADP_OxRdtase_dom"/>
</dbReference>
<dbReference type="SMART" id="SM00397">
    <property type="entry name" value="t_SNARE"/>
    <property type="match status" value="1"/>
</dbReference>
<feature type="domain" description="T-SNARE coiled-coil homology" evidence="5">
    <location>
        <begin position="224"/>
        <end position="286"/>
    </location>
</feature>
<dbReference type="SUPFAM" id="SSF47661">
    <property type="entry name" value="t-snare proteins"/>
    <property type="match status" value="1"/>
</dbReference>
<evidence type="ECO:0000313" key="7">
    <source>
        <dbReference type="Proteomes" id="UP001303760"/>
    </source>
</evidence>
<evidence type="ECO:0000259" key="5">
    <source>
        <dbReference type="PROSITE" id="PS50192"/>
    </source>
</evidence>
<dbReference type="FunFam" id="3.20.20.100:FF:000007">
    <property type="entry name" value="NAD(P)H-dependent D-xylose reductase xyl1"/>
    <property type="match status" value="1"/>
</dbReference>
<dbReference type="PROSITE" id="PS00062">
    <property type="entry name" value="ALDOKETO_REDUCTASE_2"/>
    <property type="match status" value="1"/>
</dbReference>
<dbReference type="InterPro" id="IPR036812">
    <property type="entry name" value="NAD(P)_OxRdtase_dom_sf"/>
</dbReference>
<keyword evidence="7" id="KW-1185">Reference proteome</keyword>
<dbReference type="GO" id="GO:0016192">
    <property type="term" value="P:vesicle-mediated transport"/>
    <property type="evidence" value="ECO:0007669"/>
    <property type="project" value="InterPro"/>
</dbReference>
<dbReference type="Gene3D" id="3.20.20.100">
    <property type="entry name" value="NADP-dependent oxidoreductase domain"/>
    <property type="match status" value="1"/>
</dbReference>
<reference evidence="6" key="2">
    <citation type="submission" date="2023-05" db="EMBL/GenBank/DDBJ databases">
        <authorList>
            <consortium name="Lawrence Berkeley National Laboratory"/>
            <person name="Steindorff A."/>
            <person name="Hensen N."/>
            <person name="Bonometti L."/>
            <person name="Westerberg I."/>
            <person name="Brannstrom I.O."/>
            <person name="Guillou S."/>
            <person name="Cros-Aarteil S."/>
            <person name="Calhoun S."/>
            <person name="Haridas S."/>
            <person name="Kuo A."/>
            <person name="Mondo S."/>
            <person name="Pangilinan J."/>
            <person name="Riley R."/>
            <person name="Labutti K."/>
            <person name="Andreopoulos B."/>
            <person name="Lipzen A."/>
            <person name="Chen C."/>
            <person name="Yanf M."/>
            <person name="Daum C."/>
            <person name="Ng V."/>
            <person name="Clum A."/>
            <person name="Ohm R."/>
            <person name="Martin F."/>
            <person name="Silar P."/>
            <person name="Natvig D."/>
            <person name="Lalanne C."/>
            <person name="Gautier V."/>
            <person name="Ament-Velasquez S.L."/>
            <person name="Kruys A."/>
            <person name="Hutchinson M.I."/>
            <person name="Powell A.J."/>
            <person name="Barry K."/>
            <person name="Miller A.N."/>
            <person name="Grigoriev I.V."/>
            <person name="Debuchy R."/>
            <person name="Gladieux P."/>
            <person name="Thoren M.H."/>
            <person name="Johannesson H."/>
        </authorList>
    </citation>
    <scope>NUCLEOTIDE SEQUENCE</scope>
    <source>
        <strain evidence="6">CBS 532.94</strain>
    </source>
</reference>
<dbReference type="InterPro" id="IPR020471">
    <property type="entry name" value="AKR"/>
</dbReference>
<dbReference type="SUPFAM" id="SSF51430">
    <property type="entry name" value="NAD(P)-linked oxidoreductase"/>
    <property type="match status" value="1"/>
</dbReference>
<dbReference type="PRINTS" id="PR00069">
    <property type="entry name" value="ALDKETRDTASE"/>
</dbReference>
<dbReference type="CDD" id="cd19121">
    <property type="entry name" value="AKR_AKR3D1"/>
    <property type="match status" value="1"/>
</dbReference>
<dbReference type="PROSITE" id="PS00063">
    <property type="entry name" value="ALDOKETO_REDUCTASE_3"/>
    <property type="match status" value="1"/>
</dbReference>
<dbReference type="AlphaFoldDB" id="A0AAN7CCF1"/>
<protein>
    <submittedName>
        <fullName evidence="6">D-galacturonate reductase</fullName>
    </submittedName>
</protein>
<dbReference type="Proteomes" id="UP001303760">
    <property type="component" value="Unassembled WGS sequence"/>
</dbReference>
<sequence length="648" mass="71712">MAVAINDRTAEFRHIVTAAQRKQAAKPGSQKLLSDAQRSAATRGSQPRRSEFARHAAEIGRGISATMGKLQKLAQLAKKRSLFDDNPVEVNELTFIIKQDLSRLNEDIRNLQALSKRLHPKPDQEGENNKNILLLLQGKLGDVSANFKDVLEIRTKNIQASRSRTEAFVSTVGQHAHASLPPSASPLYSTPNRATPSPGADLISLNPMGGDQQLQLQMMEEGQNTYIQQRGQAIEAIESTINELGSIFGQLAAMVSEQSEMIQRIDANTEDVVDNVEGAQKELLKYWSRVSSNRWLIAKMFGVLVCRLLYPSAPANTDLFTPDDILPALAARIPSRTIRMANKTFKLNTGQDIPALGLGTWQSEPGKVKEAVAYALKAGYKLIDCAYCYANEEEVGQGLAEAFAAGVKREDIFVVTKVWATYTTRCELGLDKSLQKLGLDYVDLFLVHWPLLMNPEGNDDRFPKLPNGERDIIRSHNHVDTWKQMEKLLATGKTKAIGVSNYSKRYLEQLLPHATVIPAVNQIENHPALPQQEIVDLCKEKGIHIMAYSPLGSTGGPLFTAEPVVKIAEKHGVKPATVLLSYHLPRGSTVLAKSVTPERIKENMSLIDLDGEDMKLLNDYSDKLTKEGKLQRFVYPPFGVDFGFPDKS</sequence>
<evidence type="ECO:0000313" key="6">
    <source>
        <dbReference type="EMBL" id="KAK4239469.1"/>
    </source>
</evidence>
<feature type="compositionally biased region" description="Polar residues" evidence="4">
    <location>
        <begin position="36"/>
        <end position="47"/>
    </location>
</feature>
<proteinExistence type="inferred from homology"/>
<evidence type="ECO:0000256" key="4">
    <source>
        <dbReference type="SAM" id="MobiDB-lite"/>
    </source>
</evidence>
<dbReference type="PANTHER" id="PTHR11732">
    <property type="entry name" value="ALDO/KETO REDUCTASE"/>
    <property type="match status" value="1"/>
</dbReference>
<dbReference type="GO" id="GO:0102098">
    <property type="term" value="F:D-galacturonate reductase activity"/>
    <property type="evidence" value="ECO:0007669"/>
    <property type="project" value="InterPro"/>
</dbReference>
<dbReference type="EMBL" id="MU860062">
    <property type="protein sequence ID" value="KAK4239469.1"/>
    <property type="molecule type" value="Genomic_DNA"/>
</dbReference>
<evidence type="ECO:0000256" key="3">
    <source>
        <dbReference type="ARBA" id="ARBA00023002"/>
    </source>
</evidence>
<dbReference type="CDD" id="cd15844">
    <property type="entry name" value="SNARE_syntaxin5"/>
    <property type="match status" value="1"/>
</dbReference>
<dbReference type="Pfam" id="PF05739">
    <property type="entry name" value="SNARE"/>
    <property type="match status" value="1"/>
</dbReference>
<comment type="similarity">
    <text evidence="1">Belongs to the aldo/keto reductase family.</text>
</comment>
<evidence type="ECO:0000256" key="1">
    <source>
        <dbReference type="ARBA" id="ARBA00007905"/>
    </source>
</evidence>
<dbReference type="InterPro" id="IPR044495">
    <property type="entry name" value="AKR3D"/>
</dbReference>
<dbReference type="GO" id="GO:0019698">
    <property type="term" value="P:D-galacturonate catabolic process"/>
    <property type="evidence" value="ECO:0007669"/>
    <property type="project" value="InterPro"/>
</dbReference>
<dbReference type="Gene3D" id="1.20.58.70">
    <property type="match status" value="1"/>
</dbReference>
<dbReference type="GO" id="GO:0016020">
    <property type="term" value="C:membrane"/>
    <property type="evidence" value="ECO:0007669"/>
    <property type="project" value="InterPro"/>
</dbReference>
<evidence type="ECO:0000256" key="2">
    <source>
        <dbReference type="ARBA" id="ARBA00022857"/>
    </source>
</evidence>
<gene>
    <name evidence="6" type="ORF">C8A03DRAFT_42877</name>
</gene>